<dbReference type="Gene3D" id="3.40.630.30">
    <property type="match status" value="1"/>
</dbReference>
<evidence type="ECO:0000259" key="2">
    <source>
        <dbReference type="PROSITE" id="PS51186"/>
    </source>
</evidence>
<organism evidence="3 4">
    <name type="scientific">Haloferula helveola</name>
    <dbReference type="NCBI Taxonomy" id="490095"/>
    <lineage>
        <taxon>Bacteria</taxon>
        <taxon>Pseudomonadati</taxon>
        <taxon>Verrucomicrobiota</taxon>
        <taxon>Verrucomicrobiia</taxon>
        <taxon>Verrucomicrobiales</taxon>
        <taxon>Verrucomicrobiaceae</taxon>
        <taxon>Haloferula</taxon>
    </lineage>
</organism>
<name>A0ABN6H280_9BACT</name>
<feature type="domain" description="N-acetyltransferase" evidence="2">
    <location>
        <begin position="5"/>
        <end position="147"/>
    </location>
</feature>
<dbReference type="PROSITE" id="PS51186">
    <property type="entry name" value="GNAT"/>
    <property type="match status" value="1"/>
</dbReference>
<dbReference type="InterPro" id="IPR050769">
    <property type="entry name" value="NAT_camello-type"/>
</dbReference>
<dbReference type="Proteomes" id="UP001374893">
    <property type="component" value="Chromosome"/>
</dbReference>
<dbReference type="EMBL" id="AP024702">
    <property type="protein sequence ID" value="BCX47764.1"/>
    <property type="molecule type" value="Genomic_DNA"/>
</dbReference>
<evidence type="ECO:0000313" key="4">
    <source>
        <dbReference type="Proteomes" id="UP001374893"/>
    </source>
</evidence>
<evidence type="ECO:0000256" key="1">
    <source>
        <dbReference type="ARBA" id="ARBA00022679"/>
    </source>
</evidence>
<dbReference type="RefSeq" id="WP_338690137.1">
    <property type="nucleotide sequence ID" value="NZ_AP024702.1"/>
</dbReference>
<reference evidence="3 4" key="1">
    <citation type="submission" date="2021-06" db="EMBL/GenBank/DDBJ databases">
        <title>Complete genome of Haloferula helveola possessing various polysaccharide degrading enzymes.</title>
        <authorList>
            <person name="Takami H."/>
            <person name="Huang C."/>
            <person name="Hamasaki K."/>
        </authorList>
    </citation>
    <scope>NUCLEOTIDE SEQUENCE [LARGE SCALE GENOMIC DNA]</scope>
    <source>
        <strain evidence="3 4">CN-1</strain>
    </source>
</reference>
<dbReference type="InterPro" id="IPR000182">
    <property type="entry name" value="GNAT_dom"/>
</dbReference>
<evidence type="ECO:0000313" key="3">
    <source>
        <dbReference type="EMBL" id="BCX47764.1"/>
    </source>
</evidence>
<gene>
    <name evidence="3" type="ORF">HAHE_16720</name>
</gene>
<dbReference type="InterPro" id="IPR016181">
    <property type="entry name" value="Acyl_CoA_acyltransferase"/>
</dbReference>
<dbReference type="PANTHER" id="PTHR13947:SF37">
    <property type="entry name" value="LD18367P"/>
    <property type="match status" value="1"/>
</dbReference>
<keyword evidence="1" id="KW-0808">Transferase</keyword>
<proteinExistence type="predicted"/>
<dbReference type="PANTHER" id="PTHR13947">
    <property type="entry name" value="GNAT FAMILY N-ACETYLTRANSFERASE"/>
    <property type="match status" value="1"/>
</dbReference>
<dbReference type="SUPFAM" id="SSF55729">
    <property type="entry name" value="Acyl-CoA N-acyltransferases (Nat)"/>
    <property type="match status" value="1"/>
</dbReference>
<accession>A0ABN6H280</accession>
<dbReference type="CDD" id="cd04301">
    <property type="entry name" value="NAT_SF"/>
    <property type="match status" value="1"/>
</dbReference>
<dbReference type="Pfam" id="PF13673">
    <property type="entry name" value="Acetyltransf_10"/>
    <property type="match status" value="1"/>
</dbReference>
<protein>
    <submittedName>
        <fullName evidence="3">GCN5 family acetyltransferase</fullName>
    </submittedName>
</protein>
<keyword evidence="4" id="KW-1185">Reference proteome</keyword>
<sequence length="149" mass="16817">MPTPPVIEEIDFGSEGYRTVLDFRDRILRQPLGMRLSETDTEGEEVQRHFVLRQDGEILAGVIAVARKRGTVQLRQMWVRDDTAGRGLGRSLLEGVERILAAEGLDLLTLHARVVVRGFYERCGYTPEGEEFEEIGLPHIVMSRRIGNG</sequence>